<organism evidence="2 3">
    <name type="scientific">Arabidopsis thaliana x Arabidopsis arenosa</name>
    <dbReference type="NCBI Taxonomy" id="1240361"/>
    <lineage>
        <taxon>Eukaryota</taxon>
        <taxon>Viridiplantae</taxon>
        <taxon>Streptophyta</taxon>
        <taxon>Embryophyta</taxon>
        <taxon>Tracheophyta</taxon>
        <taxon>Spermatophyta</taxon>
        <taxon>Magnoliopsida</taxon>
        <taxon>eudicotyledons</taxon>
        <taxon>Gunneridae</taxon>
        <taxon>Pentapetalae</taxon>
        <taxon>rosids</taxon>
        <taxon>malvids</taxon>
        <taxon>Brassicales</taxon>
        <taxon>Brassicaceae</taxon>
        <taxon>Camelineae</taxon>
        <taxon>Arabidopsis</taxon>
    </lineage>
</organism>
<evidence type="ECO:0000256" key="1">
    <source>
        <dbReference type="SAM" id="MobiDB-lite"/>
    </source>
</evidence>
<keyword evidence="3" id="KW-1185">Reference proteome</keyword>
<dbReference type="Proteomes" id="UP000694240">
    <property type="component" value="Chromosome 11"/>
</dbReference>
<accession>A0A8T1Z2E8</accession>
<name>A0A8T1Z2E8_9BRAS</name>
<feature type="compositionally biased region" description="Basic and acidic residues" evidence="1">
    <location>
        <begin position="91"/>
        <end position="103"/>
    </location>
</feature>
<dbReference type="AlphaFoldDB" id="A0A8T1Z2E8"/>
<comment type="caution">
    <text evidence="2">The sequence shown here is derived from an EMBL/GenBank/DDBJ whole genome shotgun (WGS) entry which is preliminary data.</text>
</comment>
<feature type="compositionally biased region" description="Acidic residues" evidence="1">
    <location>
        <begin position="73"/>
        <end position="90"/>
    </location>
</feature>
<evidence type="ECO:0000313" key="3">
    <source>
        <dbReference type="Proteomes" id="UP000694240"/>
    </source>
</evidence>
<proteinExistence type="predicted"/>
<protein>
    <submittedName>
        <fullName evidence="2">Uncharacterized protein</fullName>
    </submittedName>
</protein>
<feature type="region of interest" description="Disordered" evidence="1">
    <location>
        <begin position="30"/>
        <end position="51"/>
    </location>
</feature>
<dbReference type="EMBL" id="JAEFBK010000011">
    <property type="protein sequence ID" value="KAG7553010.1"/>
    <property type="molecule type" value="Genomic_DNA"/>
</dbReference>
<sequence>MSKDNMIMFSYELSSSSLMEVNKEEIPQVHNLFQSEEDEEDTSLGKRKINTNIKTEDEREVKRIAFFSQEPLKEEEEEEEDTDMIEEDTEREDHKDNNDKIMEDNVLEEESVVDFDGFF</sequence>
<gene>
    <name evidence="2" type="ORF">ISN45_Aa06g035800</name>
</gene>
<feature type="region of interest" description="Disordered" evidence="1">
    <location>
        <begin position="67"/>
        <end position="104"/>
    </location>
</feature>
<reference evidence="2 3" key="1">
    <citation type="submission" date="2020-12" db="EMBL/GenBank/DDBJ databases">
        <title>Concerted genomic and epigenomic changes stabilize Arabidopsis allopolyploids.</title>
        <authorList>
            <person name="Chen Z."/>
        </authorList>
    </citation>
    <scope>NUCLEOTIDE SEQUENCE [LARGE SCALE GENOMIC DNA]</scope>
    <source>
        <strain evidence="2">Allo738</strain>
        <tissue evidence="2">Leaf</tissue>
    </source>
</reference>
<evidence type="ECO:0000313" key="2">
    <source>
        <dbReference type="EMBL" id="KAG7553010.1"/>
    </source>
</evidence>